<dbReference type="PANTHER" id="PTHR14898">
    <property type="entry name" value="ENHANCER OF POLYCOMB"/>
    <property type="match status" value="1"/>
</dbReference>
<keyword evidence="3 7" id="KW-0805">Transcription regulation</keyword>
<accession>A0ABQ0MAW5</accession>
<feature type="region of interest" description="Disordered" evidence="8">
    <location>
        <begin position="652"/>
        <end position="749"/>
    </location>
</feature>
<comment type="subcellular location">
    <subcellularLocation>
        <location evidence="1 7">Nucleus</location>
    </subcellularLocation>
</comment>
<comment type="function">
    <text evidence="6">Component of the NuA4 histone acetyltransferase complex which is involved in transcriptional activation of selected genes principally by acetylation of nucleosomal histone H4 and H2A. The NuA4 complex is also involved in DNA repair. Involved in gene silencing by neighboring heterochromatin, blockage of the silencing spreading along the chromosome, and required for cell cycle progression through G2/M.</text>
</comment>
<evidence type="ECO:0000256" key="6">
    <source>
        <dbReference type="ARBA" id="ARBA00025513"/>
    </source>
</evidence>
<dbReference type="Pfam" id="PF10513">
    <property type="entry name" value="EPL1"/>
    <property type="match status" value="1"/>
</dbReference>
<dbReference type="EMBL" id="DF849951">
    <property type="protein sequence ID" value="GAT60453.1"/>
    <property type="molecule type" value="Genomic_DNA"/>
</dbReference>
<evidence type="ECO:0000256" key="8">
    <source>
        <dbReference type="SAM" id="MobiDB-lite"/>
    </source>
</evidence>
<sequence>MAPRANPPPKKNKARFGVKYSLKIFKGDLPLDTEYLDDDYDDNPNHAVADVDVNEGNEHHLQAALATTAAFIPTPCALSSVENYDKLYGSVTWKDPITYLHSTTTVEEACTNALADHDYTYLMDEFDKQWLDRNNQEVRGEGTSASAAIRASRKSKDKEADACAPVLITEDQFELVMSLMEKFVDQKVLRGDPPEFEFFSAHFLEKLPKSLFASYAVPSWVPPASQLVRIARTIYPHWKHRRSLVAGRRIQPALNFDESDFPNESYICFRHRDNKPMRKTRGGLVVNHAEKLANISRNLSQVLDLANSILSRETTKVSAAVESQAVWNARQPMADLFRQFPGMLTKQDEERLIERPKKFRPLKSSSALPKVKVLPPTQSGSPAQVLPAAPTIQPSERCAEIQQDVARKVQQEAEILKRRGWVDLTDDPFQPAVVPRAEKLFVDVAPKSHSAVRESRPLRVRLGRGGRRFIDRRSNSHPYLLPMRSHRTHVDDGDALDFDEEATRRLRSQWRFDADSPWTGPPEEEARELVDEFDTGYIMHHAKWAAEANRADPLRLAEASLVTDPSFVVQAIDGRTRKALPFLTNAIHLASVQGYKDVHSFLVANGLAPPQSQQARVRPQQVHAQAQAQAQAAAQQRRPDQSAPLVAALPVPVSVPTPMPTPATPTPTSTPTSSTATPRPRALRDAALPHPSPNGTGPGHSPVPVSGGQQQMDITVKPTPAAAVAQSQNQNQNQNQNHMPPTTTPNGRALYVPTNSHASFKVPMAAHTHAHAVALQRATAAAVGSSPRPVAAQVVGDGK</sequence>
<dbReference type="Proteomes" id="UP000815677">
    <property type="component" value="Unassembled WGS sequence"/>
</dbReference>
<evidence type="ECO:0000256" key="1">
    <source>
        <dbReference type="ARBA" id="ARBA00004123"/>
    </source>
</evidence>
<comment type="similarity">
    <text evidence="2 7">Belongs to the enhancer of polycomb family.</text>
</comment>
<keyword evidence="5 7" id="KW-0539">Nucleus</keyword>
<keyword evidence="11" id="KW-1185">Reference proteome</keyword>
<feature type="compositionally biased region" description="Low complexity" evidence="8">
    <location>
        <begin position="699"/>
        <end position="708"/>
    </location>
</feature>
<evidence type="ECO:0000256" key="5">
    <source>
        <dbReference type="ARBA" id="ARBA00023242"/>
    </source>
</evidence>
<feature type="compositionally biased region" description="Low complexity" evidence="8">
    <location>
        <begin position="666"/>
        <end position="680"/>
    </location>
</feature>
<name>A0ABQ0MAW5_MYCCL</name>
<evidence type="ECO:0000313" key="10">
    <source>
        <dbReference type="EMBL" id="GAT60453.1"/>
    </source>
</evidence>
<evidence type="ECO:0000256" key="2">
    <source>
        <dbReference type="ARBA" id="ARBA00008035"/>
    </source>
</evidence>
<evidence type="ECO:0000256" key="3">
    <source>
        <dbReference type="ARBA" id="ARBA00023015"/>
    </source>
</evidence>
<organism evidence="10 11">
    <name type="scientific">Mycena chlorophos</name>
    <name type="common">Agaric fungus</name>
    <name type="synonym">Agaricus chlorophos</name>
    <dbReference type="NCBI Taxonomy" id="658473"/>
    <lineage>
        <taxon>Eukaryota</taxon>
        <taxon>Fungi</taxon>
        <taxon>Dikarya</taxon>
        <taxon>Basidiomycota</taxon>
        <taxon>Agaricomycotina</taxon>
        <taxon>Agaricomycetes</taxon>
        <taxon>Agaricomycetidae</taxon>
        <taxon>Agaricales</taxon>
        <taxon>Marasmiineae</taxon>
        <taxon>Mycenaceae</taxon>
        <taxon>Mycena</taxon>
    </lineage>
</organism>
<evidence type="ECO:0000313" key="11">
    <source>
        <dbReference type="Proteomes" id="UP000815677"/>
    </source>
</evidence>
<keyword evidence="4 7" id="KW-0804">Transcription</keyword>
<dbReference type="InterPro" id="IPR019542">
    <property type="entry name" value="Enhancer_polycomb-like_N"/>
</dbReference>
<evidence type="ECO:0000259" key="9">
    <source>
        <dbReference type="Pfam" id="PF10513"/>
    </source>
</evidence>
<evidence type="ECO:0000256" key="7">
    <source>
        <dbReference type="RuleBase" id="RU361124"/>
    </source>
</evidence>
<protein>
    <recommendedName>
        <fullName evidence="7">Enhancer of polycomb-like protein</fullName>
    </recommendedName>
</protein>
<reference evidence="10" key="1">
    <citation type="submission" date="2014-09" db="EMBL/GenBank/DDBJ databases">
        <title>Genome sequence of the luminous mushroom Mycena chlorophos for searching fungal bioluminescence genes.</title>
        <authorList>
            <person name="Tanaka Y."/>
            <person name="Kasuga D."/>
            <person name="Oba Y."/>
            <person name="Hase S."/>
            <person name="Sato K."/>
            <person name="Oba Y."/>
            <person name="Sakakibara Y."/>
        </authorList>
    </citation>
    <scope>NUCLEOTIDE SEQUENCE</scope>
</reference>
<evidence type="ECO:0000256" key="4">
    <source>
        <dbReference type="ARBA" id="ARBA00023163"/>
    </source>
</evidence>
<feature type="compositionally biased region" description="Low complexity" evidence="8">
    <location>
        <begin position="728"/>
        <end position="737"/>
    </location>
</feature>
<dbReference type="InterPro" id="IPR024943">
    <property type="entry name" value="Enhancer_polycomb"/>
</dbReference>
<feature type="compositionally biased region" description="Pro residues" evidence="8">
    <location>
        <begin position="653"/>
        <end position="665"/>
    </location>
</feature>
<feature type="domain" description="Enhancer of polycomb-like N-terminal" evidence="9">
    <location>
        <begin position="58"/>
        <end position="182"/>
    </location>
</feature>
<gene>
    <name evidence="10" type="ORF">MCHLO_16588</name>
</gene>
<proteinExistence type="inferred from homology"/>